<keyword evidence="4" id="KW-0479">Metal-binding</keyword>
<dbReference type="FunFam" id="3.30.40.10:FF:000538">
    <property type="entry name" value="E3 ubiquitin-protein ligase MBR2 isoform A"/>
    <property type="match status" value="1"/>
</dbReference>
<evidence type="ECO:0000313" key="11">
    <source>
        <dbReference type="EMBL" id="KAK9072775.1"/>
    </source>
</evidence>
<keyword evidence="3" id="KW-0808">Transferase</keyword>
<organism evidence="11 12">
    <name type="scientific">Deinandra increscens subsp. villosa</name>
    <dbReference type="NCBI Taxonomy" id="3103831"/>
    <lineage>
        <taxon>Eukaryota</taxon>
        <taxon>Viridiplantae</taxon>
        <taxon>Streptophyta</taxon>
        <taxon>Embryophyta</taxon>
        <taxon>Tracheophyta</taxon>
        <taxon>Spermatophyta</taxon>
        <taxon>Magnoliopsida</taxon>
        <taxon>eudicotyledons</taxon>
        <taxon>Gunneridae</taxon>
        <taxon>Pentapetalae</taxon>
        <taxon>asterids</taxon>
        <taxon>campanulids</taxon>
        <taxon>Asterales</taxon>
        <taxon>Asteraceae</taxon>
        <taxon>Asteroideae</taxon>
        <taxon>Heliantheae alliance</taxon>
        <taxon>Madieae</taxon>
        <taxon>Madiinae</taxon>
        <taxon>Deinandra</taxon>
    </lineage>
</organism>
<dbReference type="PANTHER" id="PTHR22937">
    <property type="entry name" value="E3 UBIQUITIN-PROTEIN LIGASE RNF165"/>
    <property type="match status" value="1"/>
</dbReference>
<sequence>MGHQHHFSPSYVLETENDQNWNFGENTHVHSGDDMLIDGAQYTHCNHTPTFNGYSSIPHNLQIPNYQQSVAGPSDLSIRPQSHTPSAYIAPEDYRNQASSSNYSGNPFNEEDLFDIRVGNARVQYKRKSPGVPDGPSSSNVAMVNEPWPASQTTNFLHTPWDYHTTHTNDLSIGGENSSRNVRSRSTFNSETISARNYLTNNMSHDFNTNSQPMDVSPSINLNPNYMSSAAHDNINYESNPFLEGNSNRSSSMVISQQNNNHVLRNFPSSSVQSVRGVRSVYSQSQSQRPSSSFRVSSTNLTDERLHLATNNYPSHPPRTLSNVGWHSSDGRYRSLSRVNFHDRPPREGLMIVDRSASYGSRNPFDQHRDMRLDIDDMSYEDLLALGERIGSVGTGLSDHLISMCIQESIYCSSDQMQEEGTCVICLEEYANMDDVGILRVCGHDFHVGCIRKWLSLKNLCPICKAEPMKQK</sequence>
<reference evidence="11 12" key="1">
    <citation type="submission" date="2024-04" db="EMBL/GenBank/DDBJ databases">
        <title>The reference genome of an endangered Asteraceae, Deinandra increscens subsp. villosa, native to the Central Coast of California.</title>
        <authorList>
            <person name="Guilliams M."/>
            <person name="Hasenstab-Lehman K."/>
            <person name="Meyer R."/>
            <person name="Mcevoy S."/>
        </authorList>
    </citation>
    <scope>NUCLEOTIDE SEQUENCE [LARGE SCALE GENOMIC DNA]</scope>
    <source>
        <tissue evidence="11">Leaf</tissue>
    </source>
</reference>
<evidence type="ECO:0000259" key="10">
    <source>
        <dbReference type="PROSITE" id="PS50089"/>
    </source>
</evidence>
<dbReference type="PANTHER" id="PTHR22937:SF174">
    <property type="entry name" value="RING-TYPE E3 UBIQUITIN TRANSFERASE"/>
    <property type="match status" value="1"/>
</dbReference>
<proteinExistence type="predicted"/>
<dbReference type="Pfam" id="PF13639">
    <property type="entry name" value="zf-RING_2"/>
    <property type="match status" value="1"/>
</dbReference>
<protein>
    <recommendedName>
        <fullName evidence="2">RING-type E3 ubiquitin transferase</fullName>
        <ecNumber evidence="2">2.3.2.27</ecNumber>
    </recommendedName>
</protein>
<dbReference type="InterPro" id="IPR013083">
    <property type="entry name" value="Znf_RING/FYVE/PHD"/>
</dbReference>
<dbReference type="Proteomes" id="UP001408789">
    <property type="component" value="Unassembled WGS sequence"/>
</dbReference>
<dbReference type="EMBL" id="JBCNJP010000010">
    <property type="protein sequence ID" value="KAK9072775.1"/>
    <property type="molecule type" value="Genomic_DNA"/>
</dbReference>
<dbReference type="InterPro" id="IPR001841">
    <property type="entry name" value="Znf_RING"/>
</dbReference>
<comment type="catalytic activity">
    <reaction evidence="1">
        <text>S-ubiquitinyl-[E2 ubiquitin-conjugating enzyme]-L-cysteine + [acceptor protein]-L-lysine = [E2 ubiquitin-conjugating enzyme]-L-cysteine + N(6)-ubiquitinyl-[acceptor protein]-L-lysine.</text>
        <dbReference type="EC" id="2.3.2.27"/>
    </reaction>
</comment>
<accession>A0AAP0DCV6</accession>
<evidence type="ECO:0000256" key="8">
    <source>
        <dbReference type="PROSITE-ProRule" id="PRU00175"/>
    </source>
</evidence>
<evidence type="ECO:0000256" key="9">
    <source>
        <dbReference type="SAM" id="MobiDB-lite"/>
    </source>
</evidence>
<feature type="region of interest" description="Disordered" evidence="9">
    <location>
        <begin position="278"/>
        <end position="298"/>
    </location>
</feature>
<dbReference type="GO" id="GO:0008270">
    <property type="term" value="F:zinc ion binding"/>
    <property type="evidence" value="ECO:0007669"/>
    <property type="project" value="UniProtKB-KW"/>
</dbReference>
<evidence type="ECO:0000256" key="3">
    <source>
        <dbReference type="ARBA" id="ARBA00022679"/>
    </source>
</evidence>
<dbReference type="GO" id="GO:0061630">
    <property type="term" value="F:ubiquitin protein ligase activity"/>
    <property type="evidence" value="ECO:0007669"/>
    <property type="project" value="UniProtKB-EC"/>
</dbReference>
<dbReference type="SUPFAM" id="SSF57850">
    <property type="entry name" value="RING/U-box"/>
    <property type="match status" value="1"/>
</dbReference>
<keyword evidence="12" id="KW-1185">Reference proteome</keyword>
<feature type="region of interest" description="Disordered" evidence="9">
    <location>
        <begin position="70"/>
        <end position="91"/>
    </location>
</feature>
<name>A0AAP0DCV6_9ASTR</name>
<evidence type="ECO:0000256" key="5">
    <source>
        <dbReference type="ARBA" id="ARBA00022771"/>
    </source>
</evidence>
<dbReference type="SMART" id="SM00184">
    <property type="entry name" value="RING"/>
    <property type="match status" value="1"/>
</dbReference>
<keyword evidence="5 8" id="KW-0863">Zinc-finger</keyword>
<comment type="caution">
    <text evidence="11">The sequence shown here is derived from an EMBL/GenBank/DDBJ whole genome shotgun (WGS) entry which is preliminary data.</text>
</comment>
<dbReference type="InterPro" id="IPR045191">
    <property type="entry name" value="MBR1/2-like"/>
</dbReference>
<dbReference type="Gene3D" id="3.30.40.10">
    <property type="entry name" value="Zinc/RING finger domain, C3HC4 (zinc finger)"/>
    <property type="match status" value="1"/>
</dbReference>
<keyword evidence="6" id="KW-0833">Ubl conjugation pathway</keyword>
<dbReference type="CDD" id="cd16469">
    <property type="entry name" value="RING-H2_RNF24-like"/>
    <property type="match status" value="1"/>
</dbReference>
<keyword evidence="7" id="KW-0862">Zinc</keyword>
<evidence type="ECO:0000256" key="4">
    <source>
        <dbReference type="ARBA" id="ARBA00022723"/>
    </source>
</evidence>
<feature type="domain" description="RING-type" evidence="10">
    <location>
        <begin position="423"/>
        <end position="465"/>
    </location>
</feature>
<dbReference type="EC" id="2.3.2.27" evidence="2"/>
<gene>
    <name evidence="11" type="ORF">SSX86_009210</name>
</gene>
<dbReference type="AlphaFoldDB" id="A0AAP0DCV6"/>
<evidence type="ECO:0000313" key="12">
    <source>
        <dbReference type="Proteomes" id="UP001408789"/>
    </source>
</evidence>
<evidence type="ECO:0000256" key="7">
    <source>
        <dbReference type="ARBA" id="ARBA00022833"/>
    </source>
</evidence>
<dbReference type="PROSITE" id="PS50089">
    <property type="entry name" value="ZF_RING_2"/>
    <property type="match status" value="1"/>
</dbReference>
<evidence type="ECO:0000256" key="2">
    <source>
        <dbReference type="ARBA" id="ARBA00012483"/>
    </source>
</evidence>
<evidence type="ECO:0000256" key="1">
    <source>
        <dbReference type="ARBA" id="ARBA00000900"/>
    </source>
</evidence>
<evidence type="ECO:0000256" key="6">
    <source>
        <dbReference type="ARBA" id="ARBA00022786"/>
    </source>
</evidence>